<dbReference type="Gene3D" id="3.30.1480.10">
    <property type="entry name" value="NusA, N-terminal domain"/>
    <property type="match status" value="1"/>
</dbReference>
<keyword evidence="1" id="KW-0963">Cytoplasm</keyword>
<dbReference type="CDD" id="cd02134">
    <property type="entry name" value="KH-II_NusA_rpt1"/>
    <property type="match status" value="1"/>
</dbReference>
<sequence>MSKEILLAAEAVSNEKLLPREKIFEALESAIALSTKKKYEQEIDVRVVIDPKTGEFDTFRRWLVVEDVTNPTKEITLEAAQFDDPSVQLGDYIEDQIESVAFDRITMQTARQVISSKIREAERNKVVEQFRANEGEIVTGTVKKVNRDNIILELKQEGQSAEAVILREDMLPRENFRLGDRVRGVLYKVSPESKGAQLFVTRAKPEMLIELFRLEVPEIGEELIEIKGAARDPGARAKIAVKSNDKRIDPVGACVGMRGSRVQAITNELGGERVDIVLWDDNPAQFVINAMAPADVTSIVVDEDNHSMDIAVEEENLPQAIGRNGQNVRLAIQLTGWTLNVMTTAALNEKHQAEDNKVLKLFMEALEIDEEFAHILIEEGFSNLEELAYVPVNELTAIDGLEDEDLVEELQTRAKNVLTAMALAEEEALKQAKIEDRLLELEGMNRHIAVKLAEKQITTLEDLAEQSVDDLTDIEEIDADQAAALIMAAREICWFSEEA</sequence>
<dbReference type="SMART" id="SM00316">
    <property type="entry name" value="S1"/>
    <property type="match status" value="1"/>
</dbReference>
<dbReference type="CDD" id="cd04455">
    <property type="entry name" value="S1_NusA"/>
    <property type="match status" value="1"/>
</dbReference>
<dbReference type="FunFam" id="3.30.300.20:FF:000005">
    <property type="entry name" value="Transcription termination/antitermination protein NusA"/>
    <property type="match status" value="1"/>
</dbReference>
<dbReference type="FunFam" id="1.10.150.20:FF:000015">
    <property type="entry name" value="Transcription termination/antitermination protein NusA"/>
    <property type="match status" value="1"/>
</dbReference>
<dbReference type="NCBIfam" id="TIGR01953">
    <property type="entry name" value="NusA"/>
    <property type="match status" value="1"/>
</dbReference>
<dbReference type="InterPro" id="IPR036555">
    <property type="entry name" value="NusA_N_sf"/>
</dbReference>
<dbReference type="PANTHER" id="PTHR22648:SF0">
    <property type="entry name" value="TRANSCRIPTION TERMINATION_ANTITERMINATION PROTEIN NUSA"/>
    <property type="match status" value="1"/>
</dbReference>
<keyword evidence="1" id="KW-0806">Transcription termination</keyword>
<evidence type="ECO:0000256" key="1">
    <source>
        <dbReference type="HAMAP-Rule" id="MF_00945"/>
    </source>
</evidence>
<dbReference type="STRING" id="728.VY92_08140"/>
<dbReference type="CDD" id="cd22529">
    <property type="entry name" value="KH-II_NusA_rpt2"/>
    <property type="match status" value="1"/>
</dbReference>
<dbReference type="GO" id="GO:0000166">
    <property type="term" value="F:nucleotide binding"/>
    <property type="evidence" value="ECO:0007669"/>
    <property type="project" value="InterPro"/>
</dbReference>
<dbReference type="GO" id="GO:0031564">
    <property type="term" value="P:transcription antitermination"/>
    <property type="evidence" value="ECO:0007669"/>
    <property type="project" value="UniProtKB-UniRule"/>
</dbReference>
<dbReference type="SUPFAM" id="SSF50249">
    <property type="entry name" value="Nucleic acid-binding proteins"/>
    <property type="match status" value="1"/>
</dbReference>
<dbReference type="NCBIfam" id="TIGR01954">
    <property type="entry name" value="nusA_Cterm_rpt"/>
    <property type="match status" value="2"/>
</dbReference>
<dbReference type="SUPFAM" id="SSF47794">
    <property type="entry name" value="Rad51 N-terminal domain-like"/>
    <property type="match status" value="2"/>
</dbReference>
<dbReference type="SMART" id="SM00322">
    <property type="entry name" value="KH"/>
    <property type="match status" value="2"/>
</dbReference>
<dbReference type="InterPro" id="IPR012340">
    <property type="entry name" value="NA-bd_OB-fold"/>
</dbReference>
<organism evidence="3 4">
    <name type="scientific">Avibacterium paragallinarum</name>
    <name type="common">Haemophilus gallinarum</name>
    <dbReference type="NCBI Taxonomy" id="728"/>
    <lineage>
        <taxon>Bacteria</taxon>
        <taxon>Pseudomonadati</taxon>
        <taxon>Pseudomonadota</taxon>
        <taxon>Gammaproteobacteria</taxon>
        <taxon>Pasteurellales</taxon>
        <taxon>Pasteurellaceae</taxon>
        <taxon>Avibacterium</taxon>
    </lineage>
</organism>
<dbReference type="PROSITE" id="PS50084">
    <property type="entry name" value="KH_TYPE_1"/>
    <property type="match status" value="1"/>
</dbReference>
<dbReference type="OrthoDB" id="9807233at2"/>
<comment type="subcellular location">
    <subcellularLocation>
        <location evidence="1">Cytoplasm</location>
    </subcellularLocation>
</comment>
<dbReference type="InterPro" id="IPR004087">
    <property type="entry name" value="KH_dom"/>
</dbReference>
<dbReference type="Pfam" id="PF08529">
    <property type="entry name" value="NusA_N"/>
    <property type="match status" value="1"/>
</dbReference>
<evidence type="ECO:0000256" key="2">
    <source>
        <dbReference type="PROSITE-ProRule" id="PRU00117"/>
    </source>
</evidence>
<dbReference type="GO" id="GO:0006353">
    <property type="term" value="P:DNA-templated transcription termination"/>
    <property type="evidence" value="ECO:0007669"/>
    <property type="project" value="UniProtKB-UniRule"/>
</dbReference>
<comment type="similarity">
    <text evidence="1">Belongs to the NusA family.</text>
</comment>
<dbReference type="FunFam" id="3.30.300.20:FF:000002">
    <property type="entry name" value="Transcription termination/antitermination protein NusA"/>
    <property type="match status" value="1"/>
</dbReference>
<dbReference type="GO" id="GO:0003723">
    <property type="term" value="F:RNA binding"/>
    <property type="evidence" value="ECO:0007669"/>
    <property type="project" value="UniProtKB-UniRule"/>
</dbReference>
<dbReference type="GO" id="GO:0003700">
    <property type="term" value="F:DNA-binding transcription factor activity"/>
    <property type="evidence" value="ECO:0007669"/>
    <property type="project" value="InterPro"/>
</dbReference>
<proteinExistence type="inferred from homology"/>
<dbReference type="PROSITE" id="PS50126">
    <property type="entry name" value="S1"/>
    <property type="match status" value="1"/>
</dbReference>
<dbReference type="InterPro" id="IPR013735">
    <property type="entry name" value="TF_NusA_N"/>
</dbReference>
<dbReference type="InterPro" id="IPR025249">
    <property type="entry name" value="TF_NusA_KH_1st"/>
</dbReference>
<evidence type="ECO:0000313" key="4">
    <source>
        <dbReference type="Proteomes" id="UP000254620"/>
    </source>
</evidence>
<dbReference type="Pfam" id="PF13184">
    <property type="entry name" value="KH_NusA_1st"/>
    <property type="match status" value="1"/>
</dbReference>
<dbReference type="GO" id="GO:0005829">
    <property type="term" value="C:cytosol"/>
    <property type="evidence" value="ECO:0007669"/>
    <property type="project" value="TreeGrafter"/>
</dbReference>
<comment type="function">
    <text evidence="1">Participates in both transcription termination and antitermination.</text>
</comment>
<dbReference type="SUPFAM" id="SSF69705">
    <property type="entry name" value="Transcription factor NusA, N-terminal domain"/>
    <property type="match status" value="1"/>
</dbReference>
<keyword evidence="1" id="KW-0889">Transcription antitermination</keyword>
<protein>
    <recommendedName>
        <fullName evidence="1">Transcription termination/antitermination protein NusA</fullName>
    </recommendedName>
</protein>
<accession>A0A0F5EWS6</accession>
<keyword evidence="1" id="KW-0805">Transcription regulation</keyword>
<evidence type="ECO:0000313" key="3">
    <source>
        <dbReference type="EMBL" id="SUU96996.1"/>
    </source>
</evidence>
<dbReference type="Gene3D" id="2.40.50.140">
    <property type="entry name" value="Nucleic acid-binding proteins"/>
    <property type="match status" value="1"/>
</dbReference>
<dbReference type="Gene3D" id="3.30.300.20">
    <property type="match status" value="2"/>
</dbReference>
<dbReference type="AlphaFoldDB" id="A0A0F5EWS6"/>
<name>A0A0F5EWS6_AVIPA</name>
<dbReference type="eggNOG" id="COG0195">
    <property type="taxonomic scope" value="Bacteria"/>
</dbReference>
<comment type="subunit">
    <text evidence="1">Monomer. Binds directly to the core enzyme of the DNA-dependent RNA polymerase and to nascent RNA.</text>
</comment>
<dbReference type="EMBL" id="UFSW01000001">
    <property type="protein sequence ID" value="SUU96996.1"/>
    <property type="molecule type" value="Genomic_DNA"/>
</dbReference>
<dbReference type="Gene3D" id="1.10.150.20">
    <property type="entry name" value="5' to 3' exonuclease, C-terminal subdomain"/>
    <property type="match status" value="2"/>
</dbReference>
<dbReference type="InterPro" id="IPR010214">
    <property type="entry name" value="Tscrpt_termin_fac_NusA_C_rpt"/>
</dbReference>
<keyword evidence="1" id="KW-0804">Transcription</keyword>
<dbReference type="PANTHER" id="PTHR22648">
    <property type="entry name" value="TRANSCRIPTION TERMINATION FACTOR NUSA"/>
    <property type="match status" value="1"/>
</dbReference>
<dbReference type="Pfam" id="PF14520">
    <property type="entry name" value="HHH_5"/>
    <property type="match status" value="1"/>
</dbReference>
<dbReference type="Pfam" id="PF26594">
    <property type="entry name" value="KH_NusA_2nd"/>
    <property type="match status" value="1"/>
</dbReference>
<dbReference type="FunFam" id="3.30.1480.10:FF:000001">
    <property type="entry name" value="Transcription termination/antitermination protein NusA"/>
    <property type="match status" value="1"/>
</dbReference>
<dbReference type="InterPro" id="IPR009019">
    <property type="entry name" value="KH_sf_prok-type"/>
</dbReference>
<dbReference type="InterPro" id="IPR003029">
    <property type="entry name" value="S1_domain"/>
</dbReference>
<gene>
    <name evidence="1 3" type="primary">nusA</name>
    <name evidence="3" type="ORF">NCTC10926_00355</name>
</gene>
<dbReference type="RefSeq" id="WP_046098691.1">
    <property type="nucleotide sequence ID" value="NZ_LAEN01000066.1"/>
</dbReference>
<dbReference type="HAMAP" id="MF_00945_B">
    <property type="entry name" value="NusA_B"/>
    <property type="match status" value="1"/>
</dbReference>
<dbReference type="InterPro" id="IPR010995">
    <property type="entry name" value="DNA_repair_Rad51/TF_NusA_a-hlx"/>
</dbReference>
<keyword evidence="1 2" id="KW-0694">RNA-binding</keyword>
<dbReference type="InterPro" id="IPR030842">
    <property type="entry name" value="TF_NusA_bacterial"/>
</dbReference>
<reference evidence="3 4" key="1">
    <citation type="submission" date="2018-06" db="EMBL/GenBank/DDBJ databases">
        <authorList>
            <consortium name="Pathogen Informatics"/>
            <person name="Doyle S."/>
        </authorList>
    </citation>
    <scope>NUCLEOTIDE SEQUENCE [LARGE SCALE GENOMIC DNA]</scope>
    <source>
        <strain evidence="3 4">NCTC10926</strain>
    </source>
</reference>
<dbReference type="Proteomes" id="UP000254620">
    <property type="component" value="Unassembled WGS sequence"/>
</dbReference>
<dbReference type="InterPro" id="IPR015946">
    <property type="entry name" value="KH_dom-like_a/b"/>
</dbReference>
<dbReference type="SUPFAM" id="SSF54814">
    <property type="entry name" value="Prokaryotic type KH domain (KH-domain type II)"/>
    <property type="match status" value="2"/>
</dbReference>
<dbReference type="InterPro" id="IPR058582">
    <property type="entry name" value="KH_NusA_2nd"/>
</dbReference>
<dbReference type="InterPro" id="IPR010213">
    <property type="entry name" value="TF_NusA"/>
</dbReference>